<dbReference type="EMBL" id="LSRX01000157">
    <property type="protein sequence ID" value="OLQ06590.1"/>
    <property type="molecule type" value="Genomic_DNA"/>
</dbReference>
<reference evidence="2 3" key="1">
    <citation type="submission" date="2016-02" db="EMBL/GenBank/DDBJ databases">
        <title>Genome analysis of coral dinoflagellate symbionts highlights evolutionary adaptations to a symbiotic lifestyle.</title>
        <authorList>
            <person name="Aranda M."/>
            <person name="Li Y."/>
            <person name="Liew Y.J."/>
            <person name="Baumgarten S."/>
            <person name="Simakov O."/>
            <person name="Wilson M."/>
            <person name="Piel J."/>
            <person name="Ashoor H."/>
            <person name="Bougouffa S."/>
            <person name="Bajic V.B."/>
            <person name="Ryu T."/>
            <person name="Ravasi T."/>
            <person name="Bayer T."/>
            <person name="Micklem G."/>
            <person name="Kim H."/>
            <person name="Bhak J."/>
            <person name="Lajeunesse T.C."/>
            <person name="Voolstra C.R."/>
        </authorList>
    </citation>
    <scope>NUCLEOTIDE SEQUENCE [LARGE SCALE GENOMIC DNA]</scope>
    <source>
        <strain evidence="2 3">CCMP2467</strain>
    </source>
</reference>
<organism evidence="2 3">
    <name type="scientific">Symbiodinium microadriaticum</name>
    <name type="common">Dinoflagellate</name>
    <name type="synonym">Zooxanthella microadriatica</name>
    <dbReference type="NCBI Taxonomy" id="2951"/>
    <lineage>
        <taxon>Eukaryota</taxon>
        <taxon>Sar</taxon>
        <taxon>Alveolata</taxon>
        <taxon>Dinophyceae</taxon>
        <taxon>Suessiales</taxon>
        <taxon>Symbiodiniaceae</taxon>
        <taxon>Symbiodinium</taxon>
    </lineage>
</organism>
<feature type="compositionally biased region" description="Acidic residues" evidence="1">
    <location>
        <begin position="364"/>
        <end position="376"/>
    </location>
</feature>
<proteinExistence type="predicted"/>
<feature type="region of interest" description="Disordered" evidence="1">
    <location>
        <begin position="298"/>
        <end position="437"/>
    </location>
</feature>
<evidence type="ECO:0000313" key="3">
    <source>
        <dbReference type="Proteomes" id="UP000186817"/>
    </source>
</evidence>
<name>A0A1Q9EGN6_SYMMI</name>
<dbReference type="AlphaFoldDB" id="A0A1Q9EGN6"/>
<accession>A0A1Q9EGN6</accession>
<feature type="region of interest" description="Disordered" evidence="1">
    <location>
        <begin position="542"/>
        <end position="570"/>
    </location>
</feature>
<evidence type="ECO:0000256" key="1">
    <source>
        <dbReference type="SAM" id="MobiDB-lite"/>
    </source>
</evidence>
<comment type="caution">
    <text evidence="2">The sequence shown here is derived from an EMBL/GenBank/DDBJ whole genome shotgun (WGS) entry which is preliminary data.</text>
</comment>
<dbReference type="Proteomes" id="UP000186817">
    <property type="component" value="Unassembled WGS sequence"/>
</dbReference>
<sequence length="684" mass="74746">MVGIQGELMFLNGTGTHAMSWYGGVRHAGILVLCVQFACHVPSRGAVDSRLMRRQKVLMALDAHGDVHEARRLRWWLGEDSELPVETQEYHVAFELLSHALKNQGGLTFKEHPGCEKSSASCEVKYCDARECECMLVKVKKCSDHLNLFTEADWDQDPKAKGGSQRHFWRGLRVQYYDTSHWGADSRDGGKALESTLSCMEPAGCPCSESAWFSWSYGRLGGNLYWTPGGNESIGPSGSAAHRLHQKLSVRAYNDKVEDGNMYFVQKNVELRPTTTTTSTTTTVTTTSAMTSRISGVKVSSTWTATPGAGGVTTTGKPRKEETEPKGGEEERPKEEAEHEDDDEGEDEDEEEAVKEEEGKQGKEEEEEEDEEEEAERSDRKAGEKGPLQGDEEDEVGEQRADTESSDDQVAEEAGKTDAAGNHRQKSPFDFRSSRDDFRKLGGVADSICLAKRVDLDAGAQWLKARLDKAYALTAAELKLSAEATESDQPPKVPLQAELAAQYTVLQEEEVDDMPADEDKVTEAPAFADLADLCRFVVQTSAAEPNRPSSRDGANESVVEESGGRKKMTTTTETTATLGFEQAAKACSAFADCTTDGEYPGDLSSPWFVYETARGSHLPDLQVTVIPLGSGEEQQGLPNESVLSSTMGGHQGTSWHPAHRDAVMKDVSGTRSQSIGNRQGLYGA</sequence>
<protein>
    <submittedName>
        <fullName evidence="2">Uncharacterized protein</fullName>
    </submittedName>
</protein>
<gene>
    <name evidence="2" type="ORF">AK812_SmicGene10119</name>
</gene>
<feature type="compositionally biased region" description="Basic and acidic residues" evidence="1">
    <location>
        <begin position="427"/>
        <end position="437"/>
    </location>
</feature>
<feature type="compositionally biased region" description="Basic and acidic residues" evidence="1">
    <location>
        <begin position="318"/>
        <end position="337"/>
    </location>
</feature>
<feature type="compositionally biased region" description="Acidic residues" evidence="1">
    <location>
        <begin position="338"/>
        <end position="355"/>
    </location>
</feature>
<keyword evidence="3" id="KW-1185">Reference proteome</keyword>
<dbReference type="OrthoDB" id="444140at2759"/>
<evidence type="ECO:0000313" key="2">
    <source>
        <dbReference type="EMBL" id="OLQ06590.1"/>
    </source>
</evidence>